<reference evidence="1" key="2">
    <citation type="journal article" date="2015" name="Data Brief">
        <title>Shoot transcriptome of the giant reed, Arundo donax.</title>
        <authorList>
            <person name="Barrero R.A."/>
            <person name="Guerrero F.D."/>
            <person name="Moolhuijzen P."/>
            <person name="Goolsby J.A."/>
            <person name="Tidwell J."/>
            <person name="Bellgard S.E."/>
            <person name="Bellgard M.I."/>
        </authorList>
    </citation>
    <scope>NUCLEOTIDE SEQUENCE</scope>
    <source>
        <tissue evidence="1">Shoot tissue taken approximately 20 cm above the soil surface</tissue>
    </source>
</reference>
<reference evidence="1" key="1">
    <citation type="submission" date="2014-09" db="EMBL/GenBank/DDBJ databases">
        <authorList>
            <person name="Magalhaes I.L.F."/>
            <person name="Oliveira U."/>
            <person name="Santos F.R."/>
            <person name="Vidigal T.H.D.A."/>
            <person name="Brescovit A.D."/>
            <person name="Santos A.J."/>
        </authorList>
    </citation>
    <scope>NUCLEOTIDE SEQUENCE</scope>
    <source>
        <tissue evidence="1">Shoot tissue taken approximately 20 cm above the soil surface</tissue>
    </source>
</reference>
<dbReference type="AlphaFoldDB" id="A0A0A9BG01"/>
<protein>
    <submittedName>
        <fullName evidence="1">Uncharacterized protein</fullName>
    </submittedName>
</protein>
<name>A0A0A9BG01_ARUDO</name>
<organism evidence="1">
    <name type="scientific">Arundo donax</name>
    <name type="common">Giant reed</name>
    <name type="synonym">Donax arundinaceus</name>
    <dbReference type="NCBI Taxonomy" id="35708"/>
    <lineage>
        <taxon>Eukaryota</taxon>
        <taxon>Viridiplantae</taxon>
        <taxon>Streptophyta</taxon>
        <taxon>Embryophyta</taxon>
        <taxon>Tracheophyta</taxon>
        <taxon>Spermatophyta</taxon>
        <taxon>Magnoliopsida</taxon>
        <taxon>Liliopsida</taxon>
        <taxon>Poales</taxon>
        <taxon>Poaceae</taxon>
        <taxon>PACMAD clade</taxon>
        <taxon>Arundinoideae</taxon>
        <taxon>Arundineae</taxon>
        <taxon>Arundo</taxon>
    </lineage>
</organism>
<proteinExistence type="predicted"/>
<evidence type="ECO:0000313" key="1">
    <source>
        <dbReference type="EMBL" id="JAD62914.1"/>
    </source>
</evidence>
<dbReference type="EMBL" id="GBRH01234981">
    <property type="protein sequence ID" value="JAD62914.1"/>
    <property type="molecule type" value="Transcribed_RNA"/>
</dbReference>
<sequence>MTRLRAGLLDARSLSAAFERGEGTPGRGHVSSRVWSCELFD</sequence>
<accession>A0A0A9BG01</accession>